<protein>
    <submittedName>
        <fullName evidence="1">Uncharacterized protein</fullName>
    </submittedName>
</protein>
<proteinExistence type="predicted"/>
<name>A0AAD3XJL5_NEPGR</name>
<gene>
    <name evidence="1" type="ORF">Nepgr_008606</name>
</gene>
<reference evidence="1" key="1">
    <citation type="submission" date="2023-05" db="EMBL/GenBank/DDBJ databases">
        <title>Nepenthes gracilis genome sequencing.</title>
        <authorList>
            <person name="Fukushima K."/>
        </authorList>
    </citation>
    <scope>NUCLEOTIDE SEQUENCE</scope>
    <source>
        <strain evidence="1">SING2019-196</strain>
    </source>
</reference>
<dbReference type="AlphaFoldDB" id="A0AAD3XJL5"/>
<sequence length="170" mass="18574">MKLQLSHFLTNSVAIEGQVKGEAPACEEGWWLIGKTTVGSNLLDHYVLLRLMMKLSGSGSAGKERTSVKLALFPVMEFMKRPMKFFTALSDFFSLLAMWTITSDNPPLVCVRCRKRLVKSTVAGPGHLSVPRNRWNGQGGCACGCVSLDVWNRRESDPVVAAPCTVDVGG</sequence>
<evidence type="ECO:0000313" key="1">
    <source>
        <dbReference type="EMBL" id="GMH06766.1"/>
    </source>
</evidence>
<accession>A0AAD3XJL5</accession>
<comment type="caution">
    <text evidence="1">The sequence shown here is derived from an EMBL/GenBank/DDBJ whole genome shotgun (WGS) entry which is preliminary data.</text>
</comment>
<dbReference type="EMBL" id="BSYO01000006">
    <property type="protein sequence ID" value="GMH06766.1"/>
    <property type="molecule type" value="Genomic_DNA"/>
</dbReference>
<dbReference type="Proteomes" id="UP001279734">
    <property type="component" value="Unassembled WGS sequence"/>
</dbReference>
<evidence type="ECO:0000313" key="2">
    <source>
        <dbReference type="Proteomes" id="UP001279734"/>
    </source>
</evidence>
<organism evidence="1 2">
    <name type="scientific">Nepenthes gracilis</name>
    <name type="common">Slender pitcher plant</name>
    <dbReference type="NCBI Taxonomy" id="150966"/>
    <lineage>
        <taxon>Eukaryota</taxon>
        <taxon>Viridiplantae</taxon>
        <taxon>Streptophyta</taxon>
        <taxon>Embryophyta</taxon>
        <taxon>Tracheophyta</taxon>
        <taxon>Spermatophyta</taxon>
        <taxon>Magnoliopsida</taxon>
        <taxon>eudicotyledons</taxon>
        <taxon>Gunneridae</taxon>
        <taxon>Pentapetalae</taxon>
        <taxon>Caryophyllales</taxon>
        <taxon>Nepenthaceae</taxon>
        <taxon>Nepenthes</taxon>
    </lineage>
</organism>
<keyword evidence="2" id="KW-1185">Reference proteome</keyword>